<feature type="compositionally biased region" description="Basic residues" evidence="1">
    <location>
        <begin position="128"/>
        <end position="138"/>
    </location>
</feature>
<dbReference type="EMBL" id="GBHO01045543">
    <property type="protein sequence ID" value="JAF98060.1"/>
    <property type="molecule type" value="Transcribed_RNA"/>
</dbReference>
<feature type="chain" id="PRO_5002050112" evidence="2">
    <location>
        <begin position="23"/>
        <end position="138"/>
    </location>
</feature>
<accession>A0A0A9VS03</accession>
<protein>
    <submittedName>
        <fullName evidence="3">Cell cycle control protein cwf11</fullName>
    </submittedName>
</protein>
<organism evidence="3">
    <name type="scientific">Lygus hesperus</name>
    <name type="common">Western plant bug</name>
    <dbReference type="NCBI Taxonomy" id="30085"/>
    <lineage>
        <taxon>Eukaryota</taxon>
        <taxon>Metazoa</taxon>
        <taxon>Ecdysozoa</taxon>
        <taxon>Arthropoda</taxon>
        <taxon>Hexapoda</taxon>
        <taxon>Insecta</taxon>
        <taxon>Pterygota</taxon>
        <taxon>Neoptera</taxon>
        <taxon>Paraneoptera</taxon>
        <taxon>Hemiptera</taxon>
        <taxon>Heteroptera</taxon>
        <taxon>Panheteroptera</taxon>
        <taxon>Cimicomorpha</taxon>
        <taxon>Miridae</taxon>
        <taxon>Mirini</taxon>
        <taxon>Lygus</taxon>
    </lineage>
</organism>
<evidence type="ECO:0000313" key="3">
    <source>
        <dbReference type="EMBL" id="JAF98060.1"/>
    </source>
</evidence>
<gene>
    <name evidence="3" type="primary">cwf11</name>
    <name evidence="3" type="ORF">CM83_5030</name>
</gene>
<feature type="non-terminal residue" evidence="3">
    <location>
        <position position="1"/>
    </location>
</feature>
<feature type="signal peptide" evidence="2">
    <location>
        <begin position="1"/>
        <end position="22"/>
    </location>
</feature>
<keyword evidence="2" id="KW-0732">Signal</keyword>
<proteinExistence type="predicted"/>
<evidence type="ECO:0000256" key="2">
    <source>
        <dbReference type="SAM" id="SignalP"/>
    </source>
</evidence>
<reference evidence="3" key="1">
    <citation type="journal article" date="2014" name="PLoS ONE">
        <title>Transcriptome-Based Identification of ABC Transporters in the Western Tarnished Plant Bug Lygus hesperus.</title>
        <authorList>
            <person name="Hull J.J."/>
            <person name="Chaney K."/>
            <person name="Geib S.M."/>
            <person name="Fabrick J.A."/>
            <person name="Brent C.S."/>
            <person name="Walsh D."/>
            <person name="Lavine L.C."/>
        </authorList>
    </citation>
    <scope>NUCLEOTIDE SEQUENCE</scope>
</reference>
<reference evidence="3" key="2">
    <citation type="submission" date="2014-07" db="EMBL/GenBank/DDBJ databases">
        <authorList>
            <person name="Hull J."/>
        </authorList>
    </citation>
    <scope>NUCLEOTIDE SEQUENCE</scope>
</reference>
<evidence type="ECO:0000256" key="1">
    <source>
        <dbReference type="SAM" id="MobiDB-lite"/>
    </source>
</evidence>
<feature type="region of interest" description="Disordered" evidence="1">
    <location>
        <begin position="113"/>
        <end position="138"/>
    </location>
</feature>
<name>A0A0A9VS03_LYGHE</name>
<sequence>QPAEMYHIILAVLVSLVGTAWSLPKALDEALIHAGTADMDLSAFYKTLRDKDYRKLPEYYTKLEEDRKILKNDVHALQNAEIPESAKALKRLVQILLDQEIFKIQGLMPDQADVLPTTTKKQNPLPKNRIHHHNEKAP</sequence>
<dbReference type="AlphaFoldDB" id="A0A0A9VS03"/>